<evidence type="ECO:0000313" key="3">
    <source>
        <dbReference type="Proteomes" id="UP000708338"/>
    </source>
</evidence>
<feature type="compositionally biased region" description="Acidic residues" evidence="1">
    <location>
        <begin position="163"/>
        <end position="176"/>
    </location>
</feature>
<dbReference type="Proteomes" id="UP000708338">
    <property type="component" value="Unassembled WGS sequence"/>
</dbReference>
<dbReference type="RefSeq" id="WP_117451942.1">
    <property type="nucleotide sequence ID" value="NZ_CABJDD010000018.1"/>
</dbReference>
<dbReference type="EMBL" id="WQPS01000065">
    <property type="protein sequence ID" value="MBT9812746.1"/>
    <property type="molecule type" value="Genomic_DNA"/>
</dbReference>
<evidence type="ECO:0000313" key="2">
    <source>
        <dbReference type="EMBL" id="MBT9812746.1"/>
    </source>
</evidence>
<gene>
    <name evidence="2" type="ORF">GPL26_24430</name>
</gene>
<evidence type="ECO:0000256" key="1">
    <source>
        <dbReference type="SAM" id="MobiDB-lite"/>
    </source>
</evidence>
<feature type="compositionally biased region" description="Basic and acidic residues" evidence="1">
    <location>
        <begin position="122"/>
        <end position="156"/>
    </location>
</feature>
<reference evidence="2" key="1">
    <citation type="journal article" date="2021" name="Gut Microbes">
        <title>A synthetic consortium of 100 gut commensals modulates the composition and function in a colon model of the microbiome of elderly subjects.</title>
        <authorList>
            <person name="Perez M."/>
            <person name="Ntemiri A."/>
            <person name="Tan H."/>
            <person name="Harris H.M.B."/>
            <person name="Roager H.M."/>
            <person name="Ribiere C."/>
            <person name="O'Toole P.W."/>
        </authorList>
    </citation>
    <scope>NUCLEOTIDE SEQUENCE</scope>
    <source>
        <strain evidence="2">MCC335</strain>
    </source>
</reference>
<organism evidence="2 3">
    <name type="scientific">Enterocloster citroniae</name>
    <dbReference type="NCBI Taxonomy" id="358743"/>
    <lineage>
        <taxon>Bacteria</taxon>
        <taxon>Bacillati</taxon>
        <taxon>Bacillota</taxon>
        <taxon>Clostridia</taxon>
        <taxon>Lachnospirales</taxon>
        <taxon>Lachnospiraceae</taxon>
        <taxon>Enterocloster</taxon>
    </lineage>
</organism>
<evidence type="ECO:0008006" key="4">
    <source>
        <dbReference type="Google" id="ProtNLM"/>
    </source>
</evidence>
<sequence length="176" mass="20217">MESMVNGGWVKLYRELKSKSIWQLSSPEQKVVLITILLLANHEENKWEWKGEQFTCMPGQLITSLNSLVRECGDGVSIRNVRTALERFEKLGFLTNASTKTGRLITIVNWEKYQSRDLVSGKGDDKEPTKSRQRPDKEPTTNKNDKEYKNDKEVKKKPAALSLDEDDTEGINLWDD</sequence>
<proteinExistence type="predicted"/>
<feature type="region of interest" description="Disordered" evidence="1">
    <location>
        <begin position="118"/>
        <end position="176"/>
    </location>
</feature>
<comment type="caution">
    <text evidence="2">The sequence shown here is derived from an EMBL/GenBank/DDBJ whole genome shotgun (WGS) entry which is preliminary data.</text>
</comment>
<protein>
    <recommendedName>
        <fullName evidence="4">DNA replication protein DnaD</fullName>
    </recommendedName>
</protein>
<accession>A0AA41FJ48</accession>
<dbReference type="AlphaFoldDB" id="A0AA41FJ48"/>
<name>A0AA41FJ48_9FIRM</name>